<dbReference type="CDD" id="cd24032">
    <property type="entry name" value="ASKHA_NBD_TsaB"/>
    <property type="match status" value="1"/>
</dbReference>
<dbReference type="GO" id="GO:0008999">
    <property type="term" value="F:protein-N-terminal-alanine acetyltransferase activity"/>
    <property type="evidence" value="ECO:0007669"/>
    <property type="project" value="UniProtKB-UniRule"/>
</dbReference>
<evidence type="ECO:0000313" key="4">
    <source>
        <dbReference type="EMBL" id="CUI85719.1"/>
    </source>
</evidence>
<dbReference type="InterPro" id="IPR000905">
    <property type="entry name" value="Gcp-like_dom"/>
</dbReference>
<dbReference type="GO" id="GO:0005829">
    <property type="term" value="C:cytosol"/>
    <property type="evidence" value="ECO:0007669"/>
    <property type="project" value="TreeGrafter"/>
</dbReference>
<dbReference type="InterPro" id="IPR043129">
    <property type="entry name" value="ATPase_NBD"/>
</dbReference>
<dbReference type="Gene3D" id="3.40.630.30">
    <property type="match status" value="1"/>
</dbReference>
<comment type="subcellular location">
    <subcellularLocation>
        <location evidence="1">Cytoplasm</location>
    </subcellularLocation>
</comment>
<dbReference type="KEGG" id="bpdz:BBN53_05680"/>
<evidence type="ECO:0000259" key="2">
    <source>
        <dbReference type="PROSITE" id="PS51186"/>
    </source>
</evidence>
<accession>A0A0J6C971</accession>
<dbReference type="NCBIfam" id="TIGR03725">
    <property type="entry name" value="T6A_YeaZ"/>
    <property type="match status" value="1"/>
</dbReference>
<feature type="binding site" evidence="1">
    <location>
        <position position="375"/>
    </location>
    <ligand>
        <name>acetyl-CoA</name>
        <dbReference type="ChEBI" id="CHEBI:57288"/>
    </ligand>
</feature>
<dbReference type="EMBL" id="CP016440">
    <property type="protein sequence ID" value="ANY15426.1"/>
    <property type="molecule type" value="Genomic_DNA"/>
</dbReference>
<dbReference type="RefSeq" id="WP_043212531.1">
    <property type="nucleotide sequence ID" value="NZ_CAJGUP010000140.1"/>
</dbReference>
<dbReference type="Pfam" id="PF00814">
    <property type="entry name" value="TsaD"/>
    <property type="match status" value="1"/>
</dbReference>
<protein>
    <recommendedName>
        <fullName evidence="1">[Ribosomal protein bS18]-alanine N-acetyltransferase</fullName>
        <ecNumber evidence="1">2.3.1.266</ecNumber>
    </recommendedName>
</protein>
<evidence type="ECO:0000256" key="1">
    <source>
        <dbReference type="HAMAP-Rule" id="MF_02210"/>
    </source>
</evidence>
<dbReference type="CDD" id="cd04301">
    <property type="entry name" value="NAT_SF"/>
    <property type="match status" value="1"/>
</dbReference>
<comment type="catalytic activity">
    <reaction evidence="1">
        <text>N-terminal L-alanyl-[ribosomal protein bS18] + acetyl-CoA = N-terminal N(alpha)-acetyl-L-alanyl-[ribosomal protein bS18] + CoA + H(+)</text>
        <dbReference type="Rhea" id="RHEA:43756"/>
        <dbReference type="Rhea" id="RHEA-COMP:10676"/>
        <dbReference type="Rhea" id="RHEA-COMP:10677"/>
        <dbReference type="ChEBI" id="CHEBI:15378"/>
        <dbReference type="ChEBI" id="CHEBI:57287"/>
        <dbReference type="ChEBI" id="CHEBI:57288"/>
        <dbReference type="ChEBI" id="CHEBI:64718"/>
        <dbReference type="ChEBI" id="CHEBI:83683"/>
        <dbReference type="EC" id="2.3.1.266"/>
    </reaction>
</comment>
<keyword evidence="1" id="KW-0012">Acyltransferase</keyword>
<dbReference type="PROSITE" id="PS51186">
    <property type="entry name" value="GNAT"/>
    <property type="match status" value="1"/>
</dbReference>
<dbReference type="Gene3D" id="3.30.420.40">
    <property type="match status" value="2"/>
</dbReference>
<dbReference type="PANTHER" id="PTHR11735:SF11">
    <property type="entry name" value="TRNA THREONYLCARBAMOYLADENOSINE BIOSYNTHESIS PROTEIN TSAB"/>
    <property type="match status" value="1"/>
</dbReference>
<dbReference type="SUPFAM" id="SSF53067">
    <property type="entry name" value="Actin-like ATPase domain"/>
    <property type="match status" value="2"/>
</dbReference>
<dbReference type="EMBL" id="CYTV01000006">
    <property type="protein sequence ID" value="CUI85719.1"/>
    <property type="molecule type" value="Genomic_DNA"/>
</dbReference>
<evidence type="ECO:0000313" key="5">
    <source>
        <dbReference type="Proteomes" id="UP000053096"/>
    </source>
</evidence>
<dbReference type="PANTHER" id="PTHR11735">
    <property type="entry name" value="TRNA N6-ADENOSINE THREONYLCARBAMOYLTRANSFERASE"/>
    <property type="match status" value="1"/>
</dbReference>
<gene>
    <name evidence="1" type="primary">rimI</name>
    <name evidence="3" type="ORF">BBN53_05680</name>
    <name evidence="4" type="ORF">ERS370011_02572</name>
</gene>
<dbReference type="SUPFAM" id="SSF55729">
    <property type="entry name" value="Acyl-CoA N-acyltransferases (Nat)"/>
    <property type="match status" value="1"/>
</dbReference>
<proteinExistence type="inferred from homology"/>
<comment type="caution">
    <text evidence="1">Lacks conserved residue(s) required for the propagation of feature annotation.</text>
</comment>
<name>A0A0J6C971_9BORD</name>
<dbReference type="InterPro" id="IPR016181">
    <property type="entry name" value="Acyl_CoA_acyltransferase"/>
</dbReference>
<feature type="active site" description="Proton acceptor" evidence="1">
    <location>
        <position position="370"/>
    </location>
</feature>
<dbReference type="InterPro" id="IPR022496">
    <property type="entry name" value="T6A_TsaB"/>
</dbReference>
<sequence>MDLNLLAFETSSSRCGVALLVRRADTEHLTVLEHEGAQEHAERLLPMARRLLDEAGLAAAALHGVAFGQGPGGFTGLRVACGVAQGMAMGLDIPVLPVVSHMAVAEAAGALYGQAVLVALDARMEEVYAAVYRRVPSPQGPAWETLQPPLLIAAAELLPWARHQTALWRLDGPPLLAGDAWAAYPEAMQAPAGWPASPAARPQAAEVARLAERDWDRGLTLAPELAAPLYVRDKVAFTTAERERGLGGNPRAEPAVVAARPPVAEAGPVTLQPMTAEDLPAVAALEARVQAFPWTEGNFGDALAAGYDCCVLRSAGQLVGFCVLMHAPDVSHILVIAVDRHSQRQGLGRRLIAWSAARARAHGVPALLLEVRPSNETALAFYADQGFLRVGLRRDYYPAGQGKREDAWVMQKELPPEAAA</sequence>
<dbReference type="AlphaFoldDB" id="A0A0J6C971"/>
<dbReference type="Proteomes" id="UP000092950">
    <property type="component" value="Chromosome"/>
</dbReference>
<comment type="function">
    <text evidence="1">Acetylates the N-terminal alanine of ribosomal protein bS18.</text>
</comment>
<keyword evidence="1" id="KW-0963">Cytoplasm</keyword>
<reference evidence="4 5" key="1">
    <citation type="submission" date="2015-09" db="EMBL/GenBank/DDBJ databases">
        <authorList>
            <person name="Jackson K.R."/>
            <person name="Lunt B.L."/>
            <person name="Fisher J.N.B."/>
            <person name="Gardner A.V."/>
            <person name="Bailey M.E."/>
            <person name="Deus L.M."/>
            <person name="Earl A.S."/>
            <person name="Gibby P.D."/>
            <person name="Hartmann K.A."/>
            <person name="Liu J.E."/>
            <person name="Manci A.M."/>
            <person name="Nielsen D.A."/>
            <person name="Solomon M.B."/>
            <person name="Breakwell D.P."/>
            <person name="Burnett S.H."/>
            <person name="Grose J.H."/>
        </authorList>
    </citation>
    <scope>NUCLEOTIDE SEQUENCE [LARGE SCALE GENOMIC DNA]</scope>
    <source>
        <strain evidence="4 5">2789STDY5608636</strain>
    </source>
</reference>
<keyword evidence="6" id="KW-1185">Reference proteome</keyword>
<reference evidence="3 6" key="2">
    <citation type="submission" date="2016-07" db="EMBL/GenBank/DDBJ databases">
        <title>Complete genome sequences of Bordetella pseudohinzii.</title>
        <authorList>
            <person name="Spilker T."/>
            <person name="Darrah R."/>
            <person name="LiPuma J.J."/>
        </authorList>
    </citation>
    <scope>NUCLEOTIDE SEQUENCE [LARGE SCALE GENOMIC DNA]</scope>
    <source>
        <strain evidence="3 6">HI4681</strain>
    </source>
</reference>
<evidence type="ECO:0000313" key="6">
    <source>
        <dbReference type="Proteomes" id="UP000092950"/>
    </source>
</evidence>
<dbReference type="Pfam" id="PF00583">
    <property type="entry name" value="Acetyltransf_1"/>
    <property type="match status" value="1"/>
</dbReference>
<dbReference type="GO" id="GO:0002949">
    <property type="term" value="P:tRNA threonylcarbamoyladenosine modification"/>
    <property type="evidence" value="ECO:0007669"/>
    <property type="project" value="InterPro"/>
</dbReference>
<dbReference type="InterPro" id="IPR000182">
    <property type="entry name" value="GNAT_dom"/>
</dbReference>
<organism evidence="4 5">
    <name type="scientific">Bordetella pseudohinzii</name>
    <dbReference type="NCBI Taxonomy" id="1331258"/>
    <lineage>
        <taxon>Bacteria</taxon>
        <taxon>Pseudomonadati</taxon>
        <taxon>Pseudomonadota</taxon>
        <taxon>Betaproteobacteria</taxon>
        <taxon>Burkholderiales</taxon>
        <taxon>Alcaligenaceae</taxon>
        <taxon>Bordetella</taxon>
    </lineage>
</organism>
<keyword evidence="1 4" id="KW-0808">Transferase</keyword>
<dbReference type="Proteomes" id="UP000053096">
    <property type="component" value="Unassembled WGS sequence"/>
</dbReference>
<dbReference type="HAMAP" id="MF_02210">
    <property type="entry name" value="RimI"/>
    <property type="match status" value="1"/>
</dbReference>
<dbReference type="EC" id="2.3.1.266" evidence="1"/>
<dbReference type="OrthoDB" id="9796919at2"/>
<evidence type="ECO:0000313" key="3">
    <source>
        <dbReference type="EMBL" id="ANY15426.1"/>
    </source>
</evidence>
<feature type="binding site" evidence="1">
    <location>
        <begin position="336"/>
        <end position="338"/>
    </location>
    <ligand>
        <name>acetyl-CoA</name>
        <dbReference type="ChEBI" id="CHEBI:57288"/>
    </ligand>
</feature>
<dbReference type="NCBIfam" id="TIGR01575">
    <property type="entry name" value="rimI"/>
    <property type="match status" value="1"/>
</dbReference>
<feature type="active site" description="Proton donor" evidence="1">
    <location>
        <position position="382"/>
    </location>
</feature>
<dbReference type="InterPro" id="IPR006464">
    <property type="entry name" value="AcTrfase_RimI/Ard1"/>
</dbReference>
<dbReference type="InterPro" id="IPR043690">
    <property type="entry name" value="RimI"/>
</dbReference>
<accession>A0A0M7FW65</accession>
<comment type="similarity">
    <text evidence="1">Belongs to the acetyltransferase family. RimI subfamily.</text>
</comment>
<feature type="domain" description="N-acetyltransferase" evidence="2">
    <location>
        <begin position="269"/>
        <end position="415"/>
    </location>
</feature>